<evidence type="ECO:0000256" key="1">
    <source>
        <dbReference type="SAM" id="MobiDB-lite"/>
    </source>
</evidence>
<comment type="caution">
    <text evidence="2">The sequence shown here is derived from an EMBL/GenBank/DDBJ whole genome shotgun (WGS) entry which is preliminary data.</text>
</comment>
<organism evidence="2 3">
    <name type="scientific">Edaphochlamys debaryana</name>
    <dbReference type="NCBI Taxonomy" id="47281"/>
    <lineage>
        <taxon>Eukaryota</taxon>
        <taxon>Viridiplantae</taxon>
        <taxon>Chlorophyta</taxon>
        <taxon>core chlorophytes</taxon>
        <taxon>Chlorophyceae</taxon>
        <taxon>CS clade</taxon>
        <taxon>Chlamydomonadales</taxon>
        <taxon>Chlamydomonadales incertae sedis</taxon>
        <taxon>Edaphochlamys</taxon>
    </lineage>
</organism>
<feature type="compositionally biased region" description="Gly residues" evidence="1">
    <location>
        <begin position="453"/>
        <end position="468"/>
    </location>
</feature>
<keyword evidence="3" id="KW-1185">Reference proteome</keyword>
<feature type="compositionally biased region" description="Low complexity" evidence="1">
    <location>
        <begin position="248"/>
        <end position="257"/>
    </location>
</feature>
<dbReference type="OrthoDB" id="552847at2759"/>
<gene>
    <name evidence="2" type="ORF">HYH03_011496</name>
</gene>
<dbReference type="AlphaFoldDB" id="A0A836BUX4"/>
<evidence type="ECO:0000313" key="3">
    <source>
        <dbReference type="Proteomes" id="UP000612055"/>
    </source>
</evidence>
<protein>
    <submittedName>
        <fullName evidence="2">Uncharacterized protein</fullName>
    </submittedName>
</protein>
<name>A0A836BUX4_9CHLO</name>
<accession>A0A836BUX4</accession>
<feature type="compositionally biased region" description="Gly residues" evidence="1">
    <location>
        <begin position="375"/>
        <end position="400"/>
    </location>
</feature>
<sequence>MADVAAYAEVRPDVSQHAGWSSADLANLALLHRDVGNHWALIARHFPLKTAVEVEGVFHCTLRCKSGAAAGASHTLLRAYVHAVGPTCDDEDLRKQAYEAACRQARAAGAVAVAEAAGCVWTVDANSAASPAPVSQFSRLSEPRRVASGGRASNSSISSSGWAVSGDTGGGGGCYRAFDAGSGSGSCAATSFHASSSHTSIGSLCGQGSARPPRPPTRSSTLSSCDELWPFGGAQGPAGADSIGGGNTAAAGGATPASDGSWARDHGPAVEGDFDLAGPQRKVEHGLQKRRSVGHAPEAWRQVQPQGPSTSLPFVRLGPTAPAACDRPGGWRELRATPASDAGGLALGAGSLQQGPSAGSFERAAGTASLPAGGPRVGRQGGPLGRGGGSGRGGIPGGAAGLLPSEQILQLLGRPSNCHSTARPSGRPHVDGGANADGPRSVLVRAAADRRTGGGGGGGPTHGTGLHMGSGLPYSQPRVSAAASAQAHTPALFADDCGSAPEHGAQPYWAAAPSLEWAGGAAFLPSQSSVVWQLGTGGVAAASTAPSTAAAGMKPSLNPSLTTRQQPQGQLQWVPYPLSLLPPTPALPQPSPGLQWTPVPAGNSLAAVVAQRASLLQAGQPCPQVGWQPPSLEALLDPRLLQGLMPEDY</sequence>
<feature type="compositionally biased region" description="Low complexity" evidence="1">
    <location>
        <begin position="345"/>
        <end position="355"/>
    </location>
</feature>
<feature type="compositionally biased region" description="Low complexity" evidence="1">
    <location>
        <begin position="147"/>
        <end position="165"/>
    </location>
</feature>
<proteinExistence type="predicted"/>
<feature type="region of interest" description="Disordered" evidence="1">
    <location>
        <begin position="345"/>
        <end position="401"/>
    </location>
</feature>
<feature type="region of interest" description="Disordered" evidence="1">
    <location>
        <begin position="132"/>
        <end position="165"/>
    </location>
</feature>
<reference evidence="2" key="1">
    <citation type="journal article" date="2020" name="bioRxiv">
        <title>Comparative genomics of Chlamydomonas.</title>
        <authorList>
            <person name="Craig R.J."/>
            <person name="Hasan A.R."/>
            <person name="Ness R.W."/>
            <person name="Keightley P.D."/>
        </authorList>
    </citation>
    <scope>NUCLEOTIDE SEQUENCE</scope>
    <source>
        <strain evidence="2">CCAP 11/70</strain>
    </source>
</reference>
<dbReference type="EMBL" id="JAEHOE010000066">
    <property type="protein sequence ID" value="KAG2490031.1"/>
    <property type="molecule type" value="Genomic_DNA"/>
</dbReference>
<feature type="compositionally biased region" description="Polar residues" evidence="1">
    <location>
        <begin position="303"/>
        <end position="312"/>
    </location>
</feature>
<dbReference type="Proteomes" id="UP000612055">
    <property type="component" value="Unassembled WGS sequence"/>
</dbReference>
<evidence type="ECO:0000313" key="2">
    <source>
        <dbReference type="EMBL" id="KAG2490031.1"/>
    </source>
</evidence>
<dbReference type="CDD" id="cd00167">
    <property type="entry name" value="SANT"/>
    <property type="match status" value="1"/>
</dbReference>
<feature type="region of interest" description="Disordered" evidence="1">
    <location>
        <begin position="290"/>
        <end position="312"/>
    </location>
</feature>
<dbReference type="InterPro" id="IPR001005">
    <property type="entry name" value="SANT/Myb"/>
</dbReference>
<feature type="region of interest" description="Disordered" evidence="1">
    <location>
        <begin position="201"/>
        <end position="277"/>
    </location>
</feature>
<feature type="region of interest" description="Disordered" evidence="1">
    <location>
        <begin position="415"/>
        <end position="487"/>
    </location>
</feature>